<evidence type="ECO:0000256" key="4">
    <source>
        <dbReference type="ARBA" id="ARBA00022729"/>
    </source>
</evidence>
<gene>
    <name evidence="10" type="ORF">AMECASPLE_036564</name>
</gene>
<evidence type="ECO:0000256" key="8">
    <source>
        <dbReference type="ARBA" id="ARBA00023145"/>
    </source>
</evidence>
<evidence type="ECO:0000313" key="11">
    <source>
        <dbReference type="Proteomes" id="UP001469553"/>
    </source>
</evidence>
<keyword evidence="4" id="KW-0732">Signal</keyword>
<organism evidence="10 11">
    <name type="scientific">Ameca splendens</name>
    <dbReference type="NCBI Taxonomy" id="208324"/>
    <lineage>
        <taxon>Eukaryota</taxon>
        <taxon>Metazoa</taxon>
        <taxon>Chordata</taxon>
        <taxon>Craniata</taxon>
        <taxon>Vertebrata</taxon>
        <taxon>Euteleostomi</taxon>
        <taxon>Actinopterygii</taxon>
        <taxon>Neopterygii</taxon>
        <taxon>Teleostei</taxon>
        <taxon>Neoteleostei</taxon>
        <taxon>Acanthomorphata</taxon>
        <taxon>Ovalentaria</taxon>
        <taxon>Atherinomorphae</taxon>
        <taxon>Cyprinodontiformes</taxon>
        <taxon>Goodeidae</taxon>
        <taxon>Ameca</taxon>
    </lineage>
</organism>
<keyword evidence="8" id="KW-0865">Zymogen</keyword>
<comment type="cofactor">
    <cofactor evidence="1">
        <name>Zn(2+)</name>
        <dbReference type="ChEBI" id="CHEBI:29105"/>
    </cofactor>
</comment>
<accession>A0ABV1A316</accession>
<evidence type="ECO:0000256" key="1">
    <source>
        <dbReference type="ARBA" id="ARBA00001947"/>
    </source>
</evidence>
<evidence type="ECO:0000256" key="5">
    <source>
        <dbReference type="ARBA" id="ARBA00022801"/>
    </source>
</evidence>
<dbReference type="EMBL" id="JAHRIP010081074">
    <property type="protein sequence ID" value="MEQ2312938.1"/>
    <property type="molecule type" value="Genomic_DNA"/>
</dbReference>
<evidence type="ECO:0000313" key="10">
    <source>
        <dbReference type="EMBL" id="MEQ2312938.1"/>
    </source>
</evidence>
<protein>
    <submittedName>
        <fullName evidence="10">Uncharacterized protein</fullName>
    </submittedName>
</protein>
<keyword evidence="3" id="KW-0479">Metal-binding</keyword>
<name>A0ABV1A316_9TELE</name>
<sequence length="81" mass="8895">MAAARRLLPHTVTAEHIHPPPLSSNPAPALFDQAQLPTLCTRCSRTYHQGAPRCGQPRVPNLLAEFTPSLPLLRTRATLYS</sequence>
<dbReference type="Proteomes" id="UP001469553">
    <property type="component" value="Unassembled WGS sequence"/>
</dbReference>
<dbReference type="PROSITE" id="PS00546">
    <property type="entry name" value="CYSTEINE_SWITCH"/>
    <property type="match status" value="1"/>
</dbReference>
<feature type="region of interest" description="Disordered" evidence="9">
    <location>
        <begin position="1"/>
        <end position="25"/>
    </location>
</feature>
<proteinExistence type="predicted"/>
<evidence type="ECO:0000256" key="7">
    <source>
        <dbReference type="ARBA" id="ARBA00023049"/>
    </source>
</evidence>
<reference evidence="10 11" key="1">
    <citation type="submission" date="2021-06" db="EMBL/GenBank/DDBJ databases">
        <authorList>
            <person name="Palmer J.M."/>
        </authorList>
    </citation>
    <scope>NUCLEOTIDE SEQUENCE [LARGE SCALE GENOMIC DNA]</scope>
    <source>
        <strain evidence="10 11">AS_MEX2019</strain>
        <tissue evidence="10">Muscle</tissue>
    </source>
</reference>
<dbReference type="InterPro" id="IPR021158">
    <property type="entry name" value="Pept_M10A_Zn_BS"/>
</dbReference>
<evidence type="ECO:0000256" key="9">
    <source>
        <dbReference type="SAM" id="MobiDB-lite"/>
    </source>
</evidence>
<comment type="caution">
    <text evidence="10">The sequence shown here is derived from an EMBL/GenBank/DDBJ whole genome shotgun (WGS) entry which is preliminary data.</text>
</comment>
<keyword evidence="11" id="KW-1185">Reference proteome</keyword>
<evidence type="ECO:0000256" key="6">
    <source>
        <dbReference type="ARBA" id="ARBA00022833"/>
    </source>
</evidence>
<keyword evidence="2" id="KW-0645">Protease</keyword>
<evidence type="ECO:0000256" key="3">
    <source>
        <dbReference type="ARBA" id="ARBA00022723"/>
    </source>
</evidence>
<keyword evidence="6" id="KW-0862">Zinc</keyword>
<keyword evidence="7" id="KW-0482">Metalloprotease</keyword>
<evidence type="ECO:0000256" key="2">
    <source>
        <dbReference type="ARBA" id="ARBA00022670"/>
    </source>
</evidence>
<keyword evidence="5" id="KW-0378">Hydrolase</keyword>